<proteinExistence type="predicted"/>
<dbReference type="AlphaFoldDB" id="A0AAN0ME30"/>
<accession>A0AAN0ME30</accession>
<dbReference type="RefSeq" id="WP_342075608.1">
    <property type="nucleotide sequence ID" value="NZ_CP151767.2"/>
</dbReference>
<keyword evidence="2" id="KW-1185">Reference proteome</keyword>
<dbReference type="Proteomes" id="UP001470809">
    <property type="component" value="Chromosome"/>
</dbReference>
<dbReference type="KEGG" id="yrh:AABB31_14580"/>
<evidence type="ECO:0000313" key="2">
    <source>
        <dbReference type="Proteomes" id="UP001470809"/>
    </source>
</evidence>
<reference evidence="1 2" key="2">
    <citation type="submission" date="2024-08" db="EMBL/GenBank/DDBJ databases">
        <title>Phylogenomic analyses of a clade within the roseobacter group suggest taxonomic reassignments of species of the genera Aestuariivita, Citreicella, Loktanella, Nautella, Pelagibaca, Ruegeria, Thalassobius, Thiobacimonas and Tropicibacter, and the proposal o.</title>
        <authorList>
            <person name="Jeon C.O."/>
        </authorList>
    </citation>
    <scope>NUCLEOTIDE SEQUENCE [LARGE SCALE GENOMIC DNA]</scope>
    <source>
        <strain evidence="1 2">SS1-5</strain>
    </source>
</reference>
<dbReference type="EMBL" id="CP151767">
    <property type="protein sequence ID" value="WZU66281.1"/>
    <property type="molecule type" value="Genomic_DNA"/>
</dbReference>
<protein>
    <submittedName>
        <fullName evidence="1">Uncharacterized protein</fullName>
    </submittedName>
</protein>
<organism evidence="1 2">
    <name type="scientific">Yoonia rhodophyticola</name>
    <dbReference type="NCBI Taxonomy" id="3137370"/>
    <lineage>
        <taxon>Bacteria</taxon>
        <taxon>Pseudomonadati</taxon>
        <taxon>Pseudomonadota</taxon>
        <taxon>Alphaproteobacteria</taxon>
        <taxon>Rhodobacterales</taxon>
        <taxon>Paracoccaceae</taxon>
        <taxon>Yoonia</taxon>
    </lineage>
</organism>
<reference evidence="2" key="1">
    <citation type="submission" date="2024-04" db="EMBL/GenBank/DDBJ databases">
        <title>Phylogenomic analyses of a clade within the roseobacter group suggest taxonomic reassignments of species of the genera Aestuariivita, Citreicella, Loktanella, Nautella, Pelagibaca, Ruegeria, Thalassobius, Thiobacimonas and Tropicibacter, and the proposal o.</title>
        <authorList>
            <person name="Jeon C.O."/>
        </authorList>
    </citation>
    <scope>NUCLEOTIDE SEQUENCE [LARGE SCALE GENOMIC DNA]</scope>
    <source>
        <strain evidence="2">SS1-5</strain>
    </source>
</reference>
<sequence length="320" mass="35324">MSAKLNEWDFPDAECNLDESPPDYQHDFVMMNETLVEWKVKLRTSGAPISLIRLLDNCSIIDVIDGNIQLQWNGRGVEGAKIQEALDTLHTTISESATDLGWPMGTSGFHLVNGHEQAVSRRGYISGIVKLNQEIQETSTPELVLKNERIIGVEQEMKNELDTVDADTLSAKAEYFMLIAETAAVVLGTKRWAIRGLSVTQNPDEQSRAVLAYCVLASRPIDFVGFAEYMNYPNVSDLHSDAAKGLNLVVASSSTAQLAKLLIGELSTLNMPELNVEEEEEADTPSYDDTVVHFTLRKPVISQHGGQVGLEQFMLAASRK</sequence>
<name>A0AAN0ME30_9RHOB</name>
<gene>
    <name evidence="1" type="ORF">AABB31_14580</name>
</gene>
<evidence type="ECO:0000313" key="1">
    <source>
        <dbReference type="EMBL" id="WZU66281.1"/>
    </source>
</evidence>